<evidence type="ECO:0000256" key="5">
    <source>
        <dbReference type="ARBA" id="ARBA00022989"/>
    </source>
</evidence>
<reference evidence="10" key="2">
    <citation type="journal article" date="2011" name="Stand. Genomic Sci.">
        <title>Complete genome sequence of Weeksella virosa type strain (9751T).</title>
        <authorList>
            <person name="Lang E."/>
            <person name="Teshima H."/>
            <person name="Lucas S."/>
            <person name="Lapidus A."/>
            <person name="Hammon N."/>
            <person name="Deshpande S."/>
            <person name="Nolan M."/>
            <person name="Cheng J."/>
            <person name="Pitluck S."/>
            <person name="Liolios K."/>
            <person name="Pagani I."/>
            <person name="Mikhailova N."/>
            <person name="Ivanova N."/>
            <person name="Mavromatis K."/>
            <person name="Pati A."/>
            <person name="Tapia R."/>
            <person name="Han C."/>
            <person name="Goodwin L."/>
            <person name="Chen A."/>
            <person name="Palaniappan K."/>
            <person name="Land M."/>
            <person name="Hauser L."/>
            <person name="Chang Y."/>
            <person name="Jeffries C."/>
            <person name="Brambilla E."/>
            <person name="Kopitz M."/>
            <person name="Rohde M."/>
            <person name="Goker M."/>
            <person name="Tindall B."/>
            <person name="Detter J."/>
            <person name="Woyke T."/>
            <person name="Bristow J."/>
            <person name="Eisen J."/>
            <person name="Markowitz V."/>
            <person name="Hugenholtz P."/>
            <person name="Klenk H."/>
            <person name="Kyrpides N."/>
        </authorList>
    </citation>
    <scope>NUCLEOTIDE SEQUENCE [LARGE SCALE GENOMIC DNA]</scope>
    <source>
        <strain evidence="10">ATCC 43766 / DSM 16922 / JCM 21250 / NBRC 16016 / NCTC 11634 / CL345/78</strain>
    </source>
</reference>
<dbReference type="RefSeq" id="WP_013598000.1">
    <property type="nucleotide sequence ID" value="NC_015144.1"/>
</dbReference>
<feature type="transmembrane region" description="Helical" evidence="7">
    <location>
        <begin position="157"/>
        <end position="176"/>
    </location>
</feature>
<evidence type="ECO:0000256" key="7">
    <source>
        <dbReference type="RuleBase" id="RU367016"/>
    </source>
</evidence>
<evidence type="ECO:0000256" key="2">
    <source>
        <dbReference type="ARBA" id="ARBA00010792"/>
    </source>
</evidence>
<dbReference type="eggNOG" id="COG0586">
    <property type="taxonomic scope" value="Bacteria"/>
</dbReference>
<protein>
    <submittedName>
        <fullName evidence="9">SNARE associated Golgi protein-like protein</fullName>
    </submittedName>
</protein>
<keyword evidence="5 7" id="KW-1133">Transmembrane helix</keyword>
<dbReference type="STRING" id="865938.Weevi_0897"/>
<feature type="transmembrane region" description="Helical" evidence="7">
    <location>
        <begin position="24"/>
        <end position="45"/>
    </location>
</feature>
<organism evidence="9 10">
    <name type="scientific">Weeksella virosa (strain ATCC 43766 / DSM 16922 / JCM 21250 / CCUG 30538 / CDC 9751 / IAM 14551 / NBRC 16016 / NCTC 11634 / CL345/78)</name>
    <dbReference type="NCBI Taxonomy" id="865938"/>
    <lineage>
        <taxon>Bacteria</taxon>
        <taxon>Pseudomonadati</taxon>
        <taxon>Bacteroidota</taxon>
        <taxon>Flavobacteriia</taxon>
        <taxon>Flavobacteriales</taxon>
        <taxon>Weeksellaceae</taxon>
        <taxon>Weeksella</taxon>
    </lineage>
</organism>
<evidence type="ECO:0000259" key="8">
    <source>
        <dbReference type="Pfam" id="PF09335"/>
    </source>
</evidence>
<keyword evidence="10" id="KW-1185">Reference proteome</keyword>
<dbReference type="EMBL" id="CP002455">
    <property type="protein sequence ID" value="ADX67609.1"/>
    <property type="molecule type" value="Genomic_DNA"/>
</dbReference>
<dbReference type="GO" id="GO:0005886">
    <property type="term" value="C:plasma membrane"/>
    <property type="evidence" value="ECO:0007669"/>
    <property type="project" value="UniProtKB-SubCell"/>
</dbReference>
<gene>
    <name evidence="9" type="ordered locus">Weevi_0897</name>
</gene>
<keyword evidence="6 7" id="KW-0472">Membrane</keyword>
<reference evidence="9 10" key="1">
    <citation type="journal article" date="2011" name="Stand. Genomic Sci.">
        <title>Complete genome sequence of Weeksella virosa type strain (9751).</title>
        <authorList>
            <person name="Lang E."/>
            <person name="Teshima H."/>
            <person name="Lucas S."/>
            <person name="Lapidus A."/>
            <person name="Hammon N."/>
            <person name="Deshpande S."/>
            <person name="Nolan M."/>
            <person name="Cheng J.F."/>
            <person name="Pitluck S."/>
            <person name="Liolios K."/>
            <person name="Pagani I."/>
            <person name="Mikhailova N."/>
            <person name="Ivanova N."/>
            <person name="Mavromatis K."/>
            <person name="Pati A."/>
            <person name="Tapia R."/>
            <person name="Han C."/>
            <person name="Goodwin L."/>
            <person name="Chen A."/>
            <person name="Palaniappan K."/>
            <person name="Land M."/>
            <person name="Hauser L."/>
            <person name="Chang Y.J."/>
            <person name="Jeffries C.D."/>
            <person name="Brambilla E.M."/>
            <person name="Kopitz M."/>
            <person name="Rohde M."/>
            <person name="Goker M."/>
            <person name="Tindall B.J."/>
            <person name="Detter J.C."/>
            <person name="Woyke T."/>
            <person name="Bristow J."/>
            <person name="Eisen J.A."/>
            <person name="Markowitz V."/>
            <person name="Hugenholtz P."/>
            <person name="Klenk H.P."/>
            <person name="Kyrpides N.C."/>
        </authorList>
    </citation>
    <scope>NUCLEOTIDE SEQUENCE [LARGE SCALE GENOMIC DNA]</scope>
    <source>
        <strain evidence="10">ATCC 43766 / DSM 16922 / JCM 21250 / NBRC 16016 / NCTC 11634 / CL345/78</strain>
    </source>
</reference>
<sequence>MEVIDYLLHIDQYLESFLMQYQTWLYLFLFLLIFIETGLVFMPFLPGDSLLFAAGMLTASYPQYLHIYIVLSLLIAAAILGDTLNYFIGLKVGLKLLKKKLFGKQIIQDKALQKTEHFFDKYGKKTIIIARFVPLVRTIAPFIAGISRMHYPTFLRFNIIGGVLWVLLITLLGYFLGKNQTVKENFEIVIILIISLSLFPMIYELIREKFCSKSES</sequence>
<comment type="similarity">
    <text evidence="2 7">Belongs to the DedA family.</text>
</comment>
<dbReference type="Proteomes" id="UP000008641">
    <property type="component" value="Chromosome"/>
</dbReference>
<evidence type="ECO:0000313" key="10">
    <source>
        <dbReference type="Proteomes" id="UP000008641"/>
    </source>
</evidence>
<evidence type="ECO:0000256" key="1">
    <source>
        <dbReference type="ARBA" id="ARBA00004651"/>
    </source>
</evidence>
<proteinExistence type="inferred from homology"/>
<dbReference type="PANTHER" id="PTHR30353:SF0">
    <property type="entry name" value="TRANSMEMBRANE PROTEIN"/>
    <property type="match status" value="1"/>
</dbReference>
<feature type="domain" description="VTT" evidence="8">
    <location>
        <begin position="45"/>
        <end position="174"/>
    </location>
</feature>
<dbReference type="AlphaFoldDB" id="F0P1I1"/>
<dbReference type="InterPro" id="IPR032818">
    <property type="entry name" value="DedA-like"/>
</dbReference>
<evidence type="ECO:0000256" key="4">
    <source>
        <dbReference type="ARBA" id="ARBA00022692"/>
    </source>
</evidence>
<dbReference type="OrthoDB" id="9813426at2"/>
<accession>F0P1I1</accession>
<feature type="transmembrane region" description="Helical" evidence="7">
    <location>
        <begin position="188"/>
        <end position="206"/>
    </location>
</feature>
<dbReference type="KEGG" id="wvi:Weevi_0897"/>
<comment type="subcellular location">
    <subcellularLocation>
        <location evidence="1 7">Cell membrane</location>
        <topology evidence="1 7">Multi-pass membrane protein</topology>
    </subcellularLocation>
</comment>
<evidence type="ECO:0000313" key="9">
    <source>
        <dbReference type="EMBL" id="ADX67609.1"/>
    </source>
</evidence>
<dbReference type="HOGENOM" id="CLU_044208_6_0_10"/>
<evidence type="ECO:0000256" key="3">
    <source>
        <dbReference type="ARBA" id="ARBA00022475"/>
    </source>
</evidence>
<name>F0P1I1_WEEVC</name>
<dbReference type="InterPro" id="IPR032816">
    <property type="entry name" value="VTT_dom"/>
</dbReference>
<keyword evidence="4 7" id="KW-0812">Transmembrane</keyword>
<dbReference type="Pfam" id="PF09335">
    <property type="entry name" value="VTT_dom"/>
    <property type="match status" value="1"/>
</dbReference>
<dbReference type="PANTHER" id="PTHR30353">
    <property type="entry name" value="INNER MEMBRANE PROTEIN DEDA-RELATED"/>
    <property type="match status" value="1"/>
</dbReference>
<keyword evidence="3 7" id="KW-1003">Cell membrane</keyword>
<feature type="transmembrane region" description="Helical" evidence="7">
    <location>
        <begin position="65"/>
        <end position="88"/>
    </location>
</feature>
<evidence type="ECO:0000256" key="6">
    <source>
        <dbReference type="ARBA" id="ARBA00023136"/>
    </source>
</evidence>